<dbReference type="AlphaFoldDB" id="A0A5N6RYB7"/>
<accession>A0A5N6RYB7</accession>
<dbReference type="EMBL" id="QDAG01000002">
    <property type="protein sequence ID" value="KAE8129706.1"/>
    <property type="molecule type" value="Genomic_DNA"/>
</dbReference>
<organism evidence="2 3">
    <name type="scientific">Bifidobacterium tibiigranuli</name>
    <dbReference type="NCBI Taxonomy" id="2172043"/>
    <lineage>
        <taxon>Bacteria</taxon>
        <taxon>Bacillati</taxon>
        <taxon>Actinomycetota</taxon>
        <taxon>Actinomycetes</taxon>
        <taxon>Bifidobacteriales</taxon>
        <taxon>Bifidobacteriaceae</taxon>
        <taxon>Bifidobacterium</taxon>
    </lineage>
</organism>
<evidence type="ECO:0000256" key="1">
    <source>
        <dbReference type="SAM" id="MobiDB-lite"/>
    </source>
</evidence>
<keyword evidence="3" id="KW-1185">Reference proteome</keyword>
<feature type="compositionally biased region" description="Basic and acidic residues" evidence="1">
    <location>
        <begin position="202"/>
        <end position="211"/>
    </location>
</feature>
<feature type="compositionally biased region" description="Low complexity" evidence="1">
    <location>
        <begin position="176"/>
        <end position="191"/>
    </location>
</feature>
<dbReference type="Proteomes" id="UP000325415">
    <property type="component" value="Unassembled WGS sequence"/>
</dbReference>
<name>A0A5N6RYB7_9BIFI</name>
<evidence type="ECO:0000313" key="3">
    <source>
        <dbReference type="Proteomes" id="UP000325415"/>
    </source>
</evidence>
<feature type="region of interest" description="Disordered" evidence="1">
    <location>
        <begin position="101"/>
        <end position="211"/>
    </location>
</feature>
<evidence type="ECO:0000313" key="2">
    <source>
        <dbReference type="EMBL" id="KAE8129706.1"/>
    </source>
</evidence>
<dbReference type="Pfam" id="PF13730">
    <property type="entry name" value="HTH_36"/>
    <property type="match status" value="1"/>
</dbReference>
<comment type="caution">
    <text evidence="2">The sequence shown here is derived from an EMBL/GenBank/DDBJ whole genome shotgun (WGS) entry which is preliminary data.</text>
</comment>
<reference evidence="2 3" key="1">
    <citation type="submission" date="2018-04" db="EMBL/GenBank/DDBJ databases">
        <authorList>
            <person name="Eckel V.P."/>
            <person name="Vogel R.F."/>
        </authorList>
    </citation>
    <scope>NUCLEOTIDE SEQUENCE [LARGE SCALE GENOMIC DNA]</scope>
    <source>
        <strain evidence="3">TMW 2.1764</strain>
    </source>
</reference>
<feature type="compositionally biased region" description="Basic and acidic residues" evidence="1">
    <location>
        <begin position="105"/>
        <end position="116"/>
    </location>
</feature>
<gene>
    <name evidence="2" type="ORF">DDE84_02595</name>
</gene>
<sequence length="335" mass="37594">MSYQASSWALREAPVGGDSTSRTILMALAEYADPRGCGAWPSVDTLSVLVRKSRRTVLRKLGVLERSGVIRRGDQRIVGHLRADRRPTVWDLCMRRTGESGLDSASERRILDRVESDDVTPVSPRDFDSPNGVSAMSPRDPVNGVSCVSPRDDERRDMDVTPSNPRGDRMVLHGVTPVTPNTKKENTNTPVAPKGPTTQDSKLPRRELPEDWKPNVPARIFAAEHGIDLKAAVEKFRLWAATDDRRCRNWDSRFLLWLHNEKPMQPTGLAIEQPHAMHTHTWQCDHVNKLLRRDADEAQPDELACHLARRLNDGQTETQALADLGLRASDEWEAA</sequence>
<proteinExistence type="predicted"/>
<protein>
    <submittedName>
        <fullName evidence="2">Helix-turn-helix domain-containing protein</fullName>
    </submittedName>
</protein>
<feature type="compositionally biased region" description="Basic and acidic residues" evidence="1">
    <location>
        <begin position="150"/>
        <end position="159"/>
    </location>
</feature>